<reference evidence="1" key="2">
    <citation type="submission" date="2020-09" db="EMBL/GenBank/DDBJ databases">
        <authorList>
            <person name="Sun Q."/>
            <person name="Zhou Y."/>
        </authorList>
    </citation>
    <scope>NUCLEOTIDE SEQUENCE</scope>
    <source>
        <strain evidence="1">CGMCC 4.3508</strain>
    </source>
</reference>
<organism evidence="1 2">
    <name type="scientific">Nocardia jinanensis</name>
    <dbReference type="NCBI Taxonomy" id="382504"/>
    <lineage>
        <taxon>Bacteria</taxon>
        <taxon>Bacillati</taxon>
        <taxon>Actinomycetota</taxon>
        <taxon>Actinomycetes</taxon>
        <taxon>Mycobacteriales</taxon>
        <taxon>Nocardiaceae</taxon>
        <taxon>Nocardia</taxon>
    </lineage>
</organism>
<dbReference type="AlphaFoldDB" id="A0A917VNP8"/>
<protein>
    <submittedName>
        <fullName evidence="1">Uncharacterized protein</fullName>
    </submittedName>
</protein>
<name>A0A917VNP8_9NOCA</name>
<dbReference type="EMBL" id="BMMH01000002">
    <property type="protein sequence ID" value="GGL03426.1"/>
    <property type="molecule type" value="Genomic_DNA"/>
</dbReference>
<gene>
    <name evidence="1" type="ORF">GCM10011588_17630</name>
</gene>
<comment type="caution">
    <text evidence="1">The sequence shown here is derived from an EMBL/GenBank/DDBJ whole genome shotgun (WGS) entry which is preliminary data.</text>
</comment>
<evidence type="ECO:0000313" key="1">
    <source>
        <dbReference type="EMBL" id="GGL03426.1"/>
    </source>
</evidence>
<keyword evidence="2" id="KW-1185">Reference proteome</keyword>
<accession>A0A917VNP8</accession>
<sequence length="175" mass="19469">MLLSQAGTVYPQTRRVAGISAFPGVQRSALRPRFLRWWLRAATERPESPRRADGLPGRPETEAGVVRRGRLECSKDLEDVAVEIHCAGDERTCQAEFARCPDQVAQRILGPHAHRAGAFTMGSDRAAVPEFEPHRRARAQGGAQQRFERGGDRSLVTHPTTMARVALLVWQRRGP</sequence>
<dbReference type="Proteomes" id="UP000638263">
    <property type="component" value="Unassembled WGS sequence"/>
</dbReference>
<reference evidence="1" key="1">
    <citation type="journal article" date="2014" name="Int. J. Syst. Evol. Microbiol.">
        <title>Complete genome sequence of Corynebacterium casei LMG S-19264T (=DSM 44701T), isolated from a smear-ripened cheese.</title>
        <authorList>
            <consortium name="US DOE Joint Genome Institute (JGI-PGF)"/>
            <person name="Walter F."/>
            <person name="Albersmeier A."/>
            <person name="Kalinowski J."/>
            <person name="Ruckert C."/>
        </authorList>
    </citation>
    <scope>NUCLEOTIDE SEQUENCE</scope>
    <source>
        <strain evidence="1">CGMCC 4.3508</strain>
    </source>
</reference>
<proteinExistence type="predicted"/>
<evidence type="ECO:0000313" key="2">
    <source>
        <dbReference type="Proteomes" id="UP000638263"/>
    </source>
</evidence>